<dbReference type="WBParaSite" id="MhA1_Contig104.frz3.gene15">
    <property type="protein sequence ID" value="MhA1_Contig104.frz3.gene15"/>
    <property type="gene ID" value="MhA1_Contig104.frz3.gene15"/>
</dbReference>
<dbReference type="Gene3D" id="1.20.58.1520">
    <property type="match status" value="1"/>
</dbReference>
<dbReference type="Proteomes" id="UP000095281">
    <property type="component" value="Unplaced"/>
</dbReference>
<feature type="compositionally biased region" description="Polar residues" evidence="1">
    <location>
        <begin position="493"/>
        <end position="503"/>
    </location>
</feature>
<dbReference type="PANTHER" id="PTHR19321">
    <property type="entry name" value="PROTEIN REGULATOR OF CYTOKINESIS 1 PRC1-RELATED"/>
    <property type="match status" value="1"/>
</dbReference>
<dbReference type="GO" id="GO:0000226">
    <property type="term" value="P:microtubule cytoskeleton organization"/>
    <property type="evidence" value="ECO:0007669"/>
    <property type="project" value="InterPro"/>
</dbReference>
<dbReference type="PANTHER" id="PTHR19321:SF41">
    <property type="entry name" value="FASCETTO-RELATED"/>
    <property type="match status" value="1"/>
</dbReference>
<protein>
    <submittedName>
        <fullName evidence="3">Protein regulator of cytokinesis 1</fullName>
    </submittedName>
</protein>
<dbReference type="GO" id="GO:0005819">
    <property type="term" value="C:spindle"/>
    <property type="evidence" value="ECO:0007669"/>
    <property type="project" value="TreeGrafter"/>
</dbReference>
<evidence type="ECO:0000313" key="3">
    <source>
        <dbReference type="WBParaSite" id="MhA1_Contig104.frz3.gene15"/>
    </source>
</evidence>
<evidence type="ECO:0000313" key="2">
    <source>
        <dbReference type="Proteomes" id="UP000095281"/>
    </source>
</evidence>
<name>A0A1I8AXG8_MELHA</name>
<dbReference type="GO" id="GO:0005737">
    <property type="term" value="C:cytoplasm"/>
    <property type="evidence" value="ECO:0007669"/>
    <property type="project" value="TreeGrafter"/>
</dbReference>
<dbReference type="Pfam" id="PF03999">
    <property type="entry name" value="MAP65_ASE1"/>
    <property type="match status" value="2"/>
</dbReference>
<organism evidence="2 3">
    <name type="scientific">Meloidogyne hapla</name>
    <name type="common">Root-knot nematode worm</name>
    <dbReference type="NCBI Taxonomy" id="6305"/>
    <lineage>
        <taxon>Eukaryota</taxon>
        <taxon>Metazoa</taxon>
        <taxon>Ecdysozoa</taxon>
        <taxon>Nematoda</taxon>
        <taxon>Chromadorea</taxon>
        <taxon>Rhabditida</taxon>
        <taxon>Tylenchina</taxon>
        <taxon>Tylenchomorpha</taxon>
        <taxon>Tylenchoidea</taxon>
        <taxon>Meloidogynidae</taxon>
        <taxon>Meloidogyninae</taxon>
        <taxon>Meloidogyne</taxon>
    </lineage>
</organism>
<dbReference type="AlphaFoldDB" id="A0A1I8AXG8"/>
<evidence type="ECO:0000256" key="1">
    <source>
        <dbReference type="SAM" id="MobiDB-lite"/>
    </source>
</evidence>
<keyword evidence="2" id="KW-1185">Reference proteome</keyword>
<dbReference type="InterPro" id="IPR007145">
    <property type="entry name" value="MAP65_Ase1_PRC1"/>
</dbReference>
<accession>A0A1I8AXG8</accession>
<reference evidence="3" key="1">
    <citation type="submission" date="2016-11" db="UniProtKB">
        <authorList>
            <consortium name="WormBaseParasite"/>
        </authorList>
    </citation>
    <scope>IDENTIFICATION</scope>
</reference>
<dbReference type="OMA" id="NHNTEIS"/>
<proteinExistence type="predicted"/>
<sequence length="510" mass="59690">MEQTKALANEEFNGALDKLEQLWDKIHMDETMREDRRQQVTKYHKNLLQEILESEEKLVTNVGKDILERQKVISDLRALFNEPMFDQSVFQPGSVALLKALNDELSRLNKKRDQGLKLQKELFAAYELSCKRLGEQPEAIDGLNERFLSASELETLRIRVAELKRILNERLQKAFQYQSEAIKIYEIIHHSSKPVLTEADQQYMKINLHNHNTEISTALLDKLEFLCQKVCYFRVGRTHFLFLQLKDQHDSWLEQVAFRYDELLIQFSDISEKCFLSPAAKHSLENIDPSKLNETELKRLEEQVIQRKQLYERAQPIFDLLREWMNSWKQKLEAERRVCRASFYKNRGGSLSQKLKVALRMNFQRKMLDIKVPKLLHELHALCDKYEELYGIEDIIVDGLRADRYADRVVEEYERERELHRVQKQLTTNKGPQTPGRTKYVFGTTTYSAQSTPTRPPAARKLNLKMPTTVGTSRTRKRSLSESQISFIHPIQPSISGPQTSSPKPRHDCS</sequence>
<feature type="region of interest" description="Disordered" evidence="1">
    <location>
        <begin position="467"/>
        <end position="510"/>
    </location>
</feature>
<dbReference type="GO" id="GO:0008017">
    <property type="term" value="F:microtubule binding"/>
    <property type="evidence" value="ECO:0007669"/>
    <property type="project" value="InterPro"/>
</dbReference>